<evidence type="ECO:0000256" key="3">
    <source>
        <dbReference type="ARBA" id="ARBA00023163"/>
    </source>
</evidence>
<name>A0ABM8VH25_9BACL</name>
<dbReference type="PROSITE" id="PS01124">
    <property type="entry name" value="HTH_ARAC_FAMILY_2"/>
    <property type="match status" value="1"/>
</dbReference>
<reference evidence="6 7" key="1">
    <citation type="submission" date="2021-06" db="EMBL/GenBank/DDBJ databases">
        <authorList>
            <person name="Criscuolo A."/>
        </authorList>
    </citation>
    <scope>NUCLEOTIDE SEQUENCE [LARGE SCALE GENOMIC DNA]</scope>
    <source>
        <strain evidence="7">CIP 111802</strain>
    </source>
</reference>
<dbReference type="Pfam" id="PF07883">
    <property type="entry name" value="Cupin_2"/>
    <property type="match status" value="1"/>
</dbReference>
<dbReference type="PANTHER" id="PTHR43280">
    <property type="entry name" value="ARAC-FAMILY TRANSCRIPTIONAL REGULATOR"/>
    <property type="match status" value="1"/>
</dbReference>
<dbReference type="EMBL" id="CAJVCE010000006">
    <property type="protein sequence ID" value="CAG7640462.1"/>
    <property type="molecule type" value="Genomic_DNA"/>
</dbReference>
<evidence type="ECO:0000259" key="5">
    <source>
        <dbReference type="PROSITE" id="PS01124"/>
    </source>
</evidence>
<accession>A0ABM8VH25</accession>
<keyword evidence="1" id="KW-0805">Transcription regulation</keyword>
<dbReference type="InterPro" id="IPR018060">
    <property type="entry name" value="HTH_AraC"/>
</dbReference>
<evidence type="ECO:0000313" key="7">
    <source>
        <dbReference type="Proteomes" id="UP000730618"/>
    </source>
</evidence>
<keyword evidence="3" id="KW-0804">Transcription</keyword>
<comment type="caution">
    <text evidence="6">The sequence shown here is derived from an EMBL/GenBank/DDBJ whole genome shotgun (WGS) entry which is preliminary data.</text>
</comment>
<gene>
    <name evidence="6" type="primary">rhaS_16</name>
    <name evidence="6" type="ORF">PAECIP111802_02650</name>
</gene>
<dbReference type="Proteomes" id="UP000730618">
    <property type="component" value="Unassembled WGS sequence"/>
</dbReference>
<dbReference type="RefSeq" id="WP_218098976.1">
    <property type="nucleotide sequence ID" value="NZ_CAJVCE010000006.1"/>
</dbReference>
<feature type="domain" description="HTH araC/xylS-type" evidence="5">
    <location>
        <begin position="183"/>
        <end position="281"/>
    </location>
</feature>
<protein>
    <submittedName>
        <fullName evidence="6">HTH-type transcriptional activator RhaS</fullName>
    </submittedName>
</protein>
<dbReference type="SMART" id="SM00342">
    <property type="entry name" value="HTH_ARAC"/>
    <property type="match status" value="1"/>
</dbReference>
<dbReference type="Pfam" id="PF12833">
    <property type="entry name" value="HTH_18"/>
    <property type="match status" value="1"/>
</dbReference>
<proteinExistence type="predicted"/>
<evidence type="ECO:0000256" key="2">
    <source>
        <dbReference type="ARBA" id="ARBA00023125"/>
    </source>
</evidence>
<keyword evidence="2" id="KW-0238">DNA-binding</keyword>
<evidence type="ECO:0000256" key="4">
    <source>
        <dbReference type="SAM" id="MobiDB-lite"/>
    </source>
</evidence>
<dbReference type="InterPro" id="IPR013096">
    <property type="entry name" value="Cupin_2"/>
</dbReference>
<feature type="region of interest" description="Disordered" evidence="4">
    <location>
        <begin position="278"/>
        <end position="308"/>
    </location>
</feature>
<dbReference type="PANTHER" id="PTHR43280:SF2">
    <property type="entry name" value="HTH-TYPE TRANSCRIPTIONAL REGULATOR EXSA"/>
    <property type="match status" value="1"/>
</dbReference>
<dbReference type="InterPro" id="IPR018062">
    <property type="entry name" value="HTH_AraC-typ_CS"/>
</dbReference>
<evidence type="ECO:0000256" key="1">
    <source>
        <dbReference type="ARBA" id="ARBA00023015"/>
    </source>
</evidence>
<organism evidence="6 7">
    <name type="scientific">Paenibacillus allorhizosphaerae</name>
    <dbReference type="NCBI Taxonomy" id="2849866"/>
    <lineage>
        <taxon>Bacteria</taxon>
        <taxon>Bacillati</taxon>
        <taxon>Bacillota</taxon>
        <taxon>Bacilli</taxon>
        <taxon>Bacillales</taxon>
        <taxon>Paenibacillaceae</taxon>
        <taxon>Paenibacillus</taxon>
    </lineage>
</organism>
<keyword evidence="7" id="KW-1185">Reference proteome</keyword>
<sequence>MEALQEEHIVYEKPLFPLRIFINQRPDQYKNPWHFHHQAELLYILSGQMDMYVEQSMFALGPGDVVLVGSMQPHRFISHGVRYYVLQFDCHPFFDPSVQSYLFWFTGPQVFLSRLNYIFAENREAKEIVKESIEKMYKEHKEKASGFELVISMLIRNILVTLLRSDTKQVLLTRFHTDLIRLKPALDYVDSHLTGKVDLKEASRLAKISYYHFARYFKKVMGMSFIDYVNYNKIKLAERILLTEDVSVERIGEIVGIAHMGHFYKTFRKYNQCSPKEYRDRHAEPETASLAEKNGRKRYDDSCESSIV</sequence>
<evidence type="ECO:0000313" key="6">
    <source>
        <dbReference type="EMBL" id="CAG7640462.1"/>
    </source>
</evidence>
<dbReference type="PROSITE" id="PS00041">
    <property type="entry name" value="HTH_ARAC_FAMILY_1"/>
    <property type="match status" value="1"/>
</dbReference>